<dbReference type="GO" id="GO:0019915">
    <property type="term" value="P:lipid storage"/>
    <property type="evidence" value="ECO:0007669"/>
    <property type="project" value="TreeGrafter"/>
</dbReference>
<evidence type="ECO:0000256" key="2">
    <source>
        <dbReference type="ARBA" id="ARBA00022677"/>
    </source>
</evidence>
<comment type="subcellular location">
    <subcellularLocation>
        <location evidence="6">Lipid droplet</location>
    </subcellularLocation>
    <subcellularLocation>
        <location evidence="6">Membrane</location>
        <topology evidence="6">Multi-pass membrane protein</topology>
    </subcellularLocation>
</comment>
<dbReference type="GO" id="GO:0012511">
    <property type="term" value="C:monolayer-surrounded lipid storage body"/>
    <property type="evidence" value="ECO:0007669"/>
    <property type="project" value="InterPro"/>
</dbReference>
<keyword evidence="4 7" id="KW-1133">Transmembrane helix</keyword>
<evidence type="ECO:0000313" key="9">
    <source>
        <dbReference type="Proteomes" id="UP000032141"/>
    </source>
</evidence>
<evidence type="ECO:0000256" key="5">
    <source>
        <dbReference type="ARBA" id="ARBA00023136"/>
    </source>
</evidence>
<comment type="similarity">
    <text evidence="1 6">Belongs to the oleosin family.</text>
</comment>
<dbReference type="Proteomes" id="UP000032141">
    <property type="component" value="Chromosome C9"/>
</dbReference>
<evidence type="ECO:0000256" key="3">
    <source>
        <dbReference type="ARBA" id="ARBA00022692"/>
    </source>
</evidence>
<feature type="transmembrane region" description="Helical" evidence="7">
    <location>
        <begin position="83"/>
        <end position="107"/>
    </location>
</feature>
<keyword evidence="3 7" id="KW-0812">Transmembrane</keyword>
<dbReference type="HOGENOM" id="CLU_103510_0_0_1"/>
<keyword evidence="5 7" id="KW-0472">Membrane</keyword>
<dbReference type="GO" id="GO:0009791">
    <property type="term" value="P:post-embryonic development"/>
    <property type="evidence" value="ECO:0007669"/>
    <property type="project" value="UniProtKB-ARBA"/>
</dbReference>
<organism evidence="8 9">
    <name type="scientific">Brassica oleracea var. oleracea</name>
    <dbReference type="NCBI Taxonomy" id="109376"/>
    <lineage>
        <taxon>Eukaryota</taxon>
        <taxon>Viridiplantae</taxon>
        <taxon>Streptophyta</taxon>
        <taxon>Embryophyta</taxon>
        <taxon>Tracheophyta</taxon>
        <taxon>Spermatophyta</taxon>
        <taxon>Magnoliopsida</taxon>
        <taxon>eudicotyledons</taxon>
        <taxon>Gunneridae</taxon>
        <taxon>Pentapetalae</taxon>
        <taxon>rosids</taxon>
        <taxon>malvids</taxon>
        <taxon>Brassicales</taxon>
        <taxon>Brassicaceae</taxon>
        <taxon>Brassiceae</taxon>
        <taxon>Brassica</taxon>
    </lineage>
</organism>
<sequence length="186" mass="18821">MSEELVQHESHSQASIFSRFFRMFSFIFPLLNVIKLIIASVTSLVCLAFSCVTLGGSAVALIVSTPLFIIFSPILVPATIATTLLASGLMAGTTLGLTGIGLITGLVRTAGGVTLAESPIRRIIINRIKARLGGGGGSRLAMLKKILGLIKKLRGMSSGGAAPAAEAAPAAAPADGAAPAAAPAPT</sequence>
<dbReference type="OrthoDB" id="1112648at2759"/>
<dbReference type="Pfam" id="PF01277">
    <property type="entry name" value="Oleosin"/>
    <property type="match status" value="1"/>
</dbReference>
<feature type="transmembrane region" description="Helical" evidence="7">
    <location>
        <begin position="45"/>
        <end position="71"/>
    </location>
</feature>
<dbReference type="InterPro" id="IPR000136">
    <property type="entry name" value="Oleosin"/>
</dbReference>
<reference evidence="8 9" key="1">
    <citation type="journal article" date="2014" name="Genome Biol.">
        <title>Transcriptome and methylome profiling reveals relics of genome dominance in the mesopolyploid Brassica oleracea.</title>
        <authorList>
            <person name="Parkin I.A."/>
            <person name="Koh C."/>
            <person name="Tang H."/>
            <person name="Robinson S.J."/>
            <person name="Kagale S."/>
            <person name="Clarke W.E."/>
            <person name="Town C.D."/>
            <person name="Nixon J."/>
            <person name="Krishnakumar V."/>
            <person name="Bidwell S.L."/>
            <person name="Denoeud F."/>
            <person name="Belcram H."/>
            <person name="Links M.G."/>
            <person name="Just J."/>
            <person name="Clarke C."/>
            <person name="Bender T."/>
            <person name="Huebert T."/>
            <person name="Mason A.S."/>
            <person name="Pires J.C."/>
            <person name="Barker G."/>
            <person name="Moore J."/>
            <person name="Walley P.G."/>
            <person name="Manoli S."/>
            <person name="Batley J."/>
            <person name="Edwards D."/>
            <person name="Nelson M.N."/>
            <person name="Wang X."/>
            <person name="Paterson A.H."/>
            <person name="King G."/>
            <person name="Bancroft I."/>
            <person name="Chalhoub B."/>
            <person name="Sharpe A.G."/>
        </authorList>
    </citation>
    <scope>NUCLEOTIDE SEQUENCE</scope>
    <source>
        <strain evidence="8 9">cv. TO1000</strain>
    </source>
</reference>
<evidence type="ECO:0000256" key="7">
    <source>
        <dbReference type="SAM" id="Phobius"/>
    </source>
</evidence>
<dbReference type="GO" id="GO:0048608">
    <property type="term" value="P:reproductive structure development"/>
    <property type="evidence" value="ECO:0007669"/>
    <property type="project" value="UniProtKB-ARBA"/>
</dbReference>
<dbReference type="PANTHER" id="PTHR33203">
    <property type="entry name" value="OLEOSIN"/>
    <property type="match status" value="1"/>
</dbReference>
<proteinExistence type="inferred from homology"/>
<name>A0A0D3EH62_BRAOL</name>
<dbReference type="PROSITE" id="PS00811">
    <property type="entry name" value="OLEOSINS"/>
    <property type="match status" value="1"/>
</dbReference>
<dbReference type="KEGG" id="boe:106316426"/>
<dbReference type="EnsemblPlants" id="Bo9g175570.1">
    <property type="protein sequence ID" value="Bo9g175570.1"/>
    <property type="gene ID" value="Bo9g175570"/>
</dbReference>
<evidence type="ECO:0000256" key="4">
    <source>
        <dbReference type="ARBA" id="ARBA00022989"/>
    </source>
</evidence>
<reference evidence="8" key="2">
    <citation type="submission" date="2015-03" db="UniProtKB">
        <authorList>
            <consortium name="EnsemblPlants"/>
        </authorList>
    </citation>
    <scope>IDENTIFICATION</scope>
</reference>
<dbReference type="AlphaFoldDB" id="A0A0D3EH62"/>
<dbReference type="PANTHER" id="PTHR33203:SF26">
    <property type="entry name" value="GLYCINE-RICH PROTEIN-RELATED"/>
    <property type="match status" value="1"/>
</dbReference>
<dbReference type="Gramene" id="Bo9g175570.1">
    <property type="protein sequence ID" value="Bo9g175570.1"/>
    <property type="gene ID" value="Bo9g175570"/>
</dbReference>
<dbReference type="RefSeq" id="XP_013609767.1">
    <property type="nucleotide sequence ID" value="XM_013754313.1"/>
</dbReference>
<evidence type="ECO:0000256" key="6">
    <source>
        <dbReference type="RuleBase" id="RU000540"/>
    </source>
</evidence>
<dbReference type="GeneID" id="106316426"/>
<dbReference type="GO" id="GO:0016020">
    <property type="term" value="C:membrane"/>
    <property type="evidence" value="ECO:0007669"/>
    <property type="project" value="UniProtKB-SubCell"/>
</dbReference>
<keyword evidence="9" id="KW-1185">Reference proteome</keyword>
<dbReference type="ExpressionAtlas" id="A0A0D3EH62">
    <property type="expression patterns" value="baseline"/>
</dbReference>
<evidence type="ECO:0000256" key="1">
    <source>
        <dbReference type="ARBA" id="ARBA00010858"/>
    </source>
</evidence>
<keyword evidence="2 6" id="KW-0551">Lipid droplet</keyword>
<protein>
    <recommendedName>
        <fullName evidence="6">Oleosin</fullName>
    </recommendedName>
</protein>
<accession>A0A0D3EH62</accession>
<dbReference type="GO" id="GO:0005576">
    <property type="term" value="C:extracellular region"/>
    <property type="evidence" value="ECO:0007669"/>
    <property type="project" value="TreeGrafter"/>
</dbReference>
<evidence type="ECO:0000313" key="8">
    <source>
        <dbReference type="EnsemblPlants" id="Bo9g175570.1"/>
    </source>
</evidence>